<dbReference type="InterPro" id="IPR050766">
    <property type="entry name" value="Bact_Lucif_Oxidored"/>
</dbReference>
<dbReference type="InterPro" id="IPR036661">
    <property type="entry name" value="Luciferase-like_sf"/>
</dbReference>
<keyword evidence="4" id="KW-0503">Monooxygenase</keyword>
<evidence type="ECO:0000313" key="5">
    <source>
        <dbReference type="Proteomes" id="UP000031012"/>
    </source>
</evidence>
<accession>A0A0B2UA72</accession>
<dbReference type="EMBL" id="JHQK01000013">
    <property type="protein sequence ID" value="KHN66253.1"/>
    <property type="molecule type" value="Genomic_DNA"/>
</dbReference>
<dbReference type="FunFam" id="3.20.20.30:FF:000002">
    <property type="entry name" value="LLM class flavin-dependent oxidoreductase"/>
    <property type="match status" value="1"/>
</dbReference>
<dbReference type="AlphaFoldDB" id="A0A0B2UA72"/>
<dbReference type="GO" id="GO:0004497">
    <property type="term" value="F:monooxygenase activity"/>
    <property type="evidence" value="ECO:0007669"/>
    <property type="project" value="UniProtKB-KW"/>
</dbReference>
<dbReference type="GO" id="GO:0016705">
    <property type="term" value="F:oxidoreductase activity, acting on paired donors, with incorporation or reduction of molecular oxygen"/>
    <property type="evidence" value="ECO:0007669"/>
    <property type="project" value="InterPro"/>
</dbReference>
<sequence length="326" mass="36226">MTAISVLDLVMMGEEKNFSDSLNDITMLAKHVEQCGYNRFWIAEHHNMPGIASSATTIIMSHLASQTSSLRIGSGGIMMPNHSPLIIAEQFATLNTLFPNRIDLGLGRAPGTNSLTVQAIRGTNITSRELQDDVVTLQDYLLDNGMQPVRSIPEKQNIPMWILGSGLYGADLAAKMGLPFAFASHFAPFYLEQAISHYKENFKPSTYLEKPYVMVGVNVFAADTYEEAQYLASSHRQWVVNRNSGQSGLLPKPVENYISKISKEQLHAMEAELTYTAIGNKEEVGVWLQHFINFTGADELMIDARIYDPVARCRSYQLAAESINLT</sequence>
<evidence type="ECO:0000256" key="1">
    <source>
        <dbReference type="ARBA" id="ARBA00007789"/>
    </source>
</evidence>
<dbReference type="Pfam" id="PF00296">
    <property type="entry name" value="Bac_luciferase"/>
    <property type="match status" value="1"/>
</dbReference>
<comment type="similarity">
    <text evidence="1">To bacterial alkanal monooxygenase alpha and beta chains.</text>
</comment>
<proteinExistence type="predicted"/>
<keyword evidence="4" id="KW-0560">Oxidoreductase</keyword>
<evidence type="ECO:0000259" key="3">
    <source>
        <dbReference type="Pfam" id="PF00296"/>
    </source>
</evidence>
<organism evidence="4 5">
    <name type="scientific">Acinetobacter oleivorans</name>
    <dbReference type="NCBI Taxonomy" id="1148157"/>
    <lineage>
        <taxon>Bacteria</taxon>
        <taxon>Pseudomonadati</taxon>
        <taxon>Pseudomonadota</taxon>
        <taxon>Gammaproteobacteria</taxon>
        <taxon>Moraxellales</taxon>
        <taxon>Moraxellaceae</taxon>
        <taxon>Acinetobacter</taxon>
    </lineage>
</organism>
<dbReference type="InterPro" id="IPR019949">
    <property type="entry name" value="CmoO-like"/>
</dbReference>
<dbReference type="PANTHER" id="PTHR30137">
    <property type="entry name" value="LUCIFERASE-LIKE MONOOXYGENASE"/>
    <property type="match status" value="1"/>
</dbReference>
<protein>
    <recommendedName>
        <fullName evidence="2">Luciferase-like monooxygenase</fullName>
    </recommendedName>
</protein>
<dbReference type="PANTHER" id="PTHR30137:SF6">
    <property type="entry name" value="LUCIFERASE-LIKE MONOOXYGENASE"/>
    <property type="match status" value="1"/>
</dbReference>
<dbReference type="GO" id="GO:0005829">
    <property type="term" value="C:cytosol"/>
    <property type="evidence" value="ECO:0007669"/>
    <property type="project" value="TreeGrafter"/>
</dbReference>
<evidence type="ECO:0000313" key="4">
    <source>
        <dbReference type="EMBL" id="KHN66253.1"/>
    </source>
</evidence>
<feature type="domain" description="Luciferase-like" evidence="3">
    <location>
        <begin position="20"/>
        <end position="256"/>
    </location>
</feature>
<dbReference type="SUPFAM" id="SSF51679">
    <property type="entry name" value="Bacterial luciferase-like"/>
    <property type="match status" value="1"/>
</dbReference>
<evidence type="ECO:0000256" key="2">
    <source>
        <dbReference type="ARBA" id="ARBA00074555"/>
    </source>
</evidence>
<name>A0A0B2UA72_9GAMM</name>
<dbReference type="NCBIfam" id="TIGR03558">
    <property type="entry name" value="oxido_grp_1"/>
    <property type="match status" value="1"/>
</dbReference>
<dbReference type="CDD" id="cd00347">
    <property type="entry name" value="Flavin_utilizing_monoxygenases"/>
    <property type="match status" value="1"/>
</dbReference>
<dbReference type="InterPro" id="IPR011251">
    <property type="entry name" value="Luciferase-like_dom"/>
</dbReference>
<dbReference type="Gene3D" id="3.20.20.30">
    <property type="entry name" value="Luciferase-like domain"/>
    <property type="match status" value="1"/>
</dbReference>
<reference evidence="4 5" key="1">
    <citation type="submission" date="2014-03" db="EMBL/GenBank/DDBJ databases">
        <title>Genome sequence of the diesel-degrader and plant-growth promoter Acinetobacter oleivorans PF-1 isolated from the roots of poplar tree.</title>
        <authorList>
            <person name="Gkorezis P."/>
            <person name="van Hamme J."/>
            <person name="Rineau F."/>
            <person name="Vangronsveld J."/>
            <person name="Francetti A."/>
        </authorList>
    </citation>
    <scope>NUCLEOTIDE SEQUENCE [LARGE SCALE GENOMIC DNA]</scope>
    <source>
        <strain evidence="4 5">PF1</strain>
    </source>
</reference>
<dbReference type="Proteomes" id="UP000031012">
    <property type="component" value="Unassembled WGS sequence"/>
</dbReference>
<gene>
    <name evidence="4" type="ORF">DH17_02715</name>
</gene>
<comment type="caution">
    <text evidence="4">The sequence shown here is derived from an EMBL/GenBank/DDBJ whole genome shotgun (WGS) entry which is preliminary data.</text>
</comment>